<organism evidence="1 2">
    <name type="scientific">Gossypium mustelinum</name>
    <name type="common">Cotton</name>
    <name type="synonym">Gossypium caicoense</name>
    <dbReference type="NCBI Taxonomy" id="34275"/>
    <lineage>
        <taxon>Eukaryota</taxon>
        <taxon>Viridiplantae</taxon>
        <taxon>Streptophyta</taxon>
        <taxon>Embryophyta</taxon>
        <taxon>Tracheophyta</taxon>
        <taxon>Spermatophyta</taxon>
        <taxon>Magnoliopsida</taxon>
        <taxon>eudicotyledons</taxon>
        <taxon>Gunneridae</taxon>
        <taxon>Pentapetalae</taxon>
        <taxon>rosids</taxon>
        <taxon>malvids</taxon>
        <taxon>Malvales</taxon>
        <taxon>Malvaceae</taxon>
        <taxon>Malvoideae</taxon>
        <taxon>Gossypium</taxon>
    </lineage>
</organism>
<gene>
    <name evidence="1" type="ORF">E1A91_A03G137500v1</name>
</gene>
<evidence type="ECO:0000313" key="1">
    <source>
        <dbReference type="EMBL" id="TYJ43195.1"/>
    </source>
</evidence>
<dbReference type="EMBL" id="CM017638">
    <property type="protein sequence ID" value="TYJ43195.1"/>
    <property type="molecule type" value="Genomic_DNA"/>
</dbReference>
<evidence type="ECO:0000313" key="2">
    <source>
        <dbReference type="Proteomes" id="UP000323597"/>
    </source>
</evidence>
<dbReference type="Proteomes" id="UP000323597">
    <property type="component" value="Chromosome A03"/>
</dbReference>
<accession>A0A5D2ZW05</accession>
<reference evidence="1 2" key="1">
    <citation type="submission" date="2019-07" db="EMBL/GenBank/DDBJ databases">
        <title>WGS assembly of Gossypium mustelinum.</title>
        <authorList>
            <person name="Chen Z.J."/>
            <person name="Sreedasyam A."/>
            <person name="Ando A."/>
            <person name="Song Q."/>
            <person name="De L."/>
            <person name="Hulse-Kemp A."/>
            <person name="Ding M."/>
            <person name="Ye W."/>
            <person name="Kirkbride R."/>
            <person name="Jenkins J."/>
            <person name="Plott C."/>
            <person name="Lovell J."/>
            <person name="Lin Y.-M."/>
            <person name="Vaughn R."/>
            <person name="Liu B."/>
            <person name="Li W."/>
            <person name="Simpson S."/>
            <person name="Scheffler B."/>
            <person name="Saski C."/>
            <person name="Grover C."/>
            <person name="Hu G."/>
            <person name="Conover J."/>
            <person name="Carlson J."/>
            <person name="Shu S."/>
            <person name="Boston L."/>
            <person name="Williams M."/>
            <person name="Peterson D."/>
            <person name="Mcgee K."/>
            <person name="Jones D."/>
            <person name="Wendel J."/>
            <person name="Stelly D."/>
            <person name="Grimwood J."/>
            <person name="Schmutz J."/>
        </authorList>
    </citation>
    <scope>NUCLEOTIDE SEQUENCE [LARGE SCALE GENOMIC DNA]</scope>
    <source>
        <strain evidence="1">1408120.09</strain>
    </source>
</reference>
<dbReference type="AlphaFoldDB" id="A0A5D2ZW05"/>
<keyword evidence="2" id="KW-1185">Reference proteome</keyword>
<proteinExistence type="predicted"/>
<name>A0A5D2ZW05_GOSMU</name>
<sequence>MVLLTWPNFVLGMIMKEVVQRTQNTFGVQCLALQFEGVTLSSVLRKVRIVRQWVLFR</sequence>
<protein>
    <submittedName>
        <fullName evidence="1">Uncharacterized protein</fullName>
    </submittedName>
</protein>